<reference evidence="4 5" key="1">
    <citation type="submission" date="2023-12" db="EMBL/GenBank/DDBJ databases">
        <title>A high-quality genome assembly for Dillenia turbinata (Dilleniales).</title>
        <authorList>
            <person name="Chanderbali A."/>
        </authorList>
    </citation>
    <scope>NUCLEOTIDE SEQUENCE [LARGE SCALE GENOMIC DNA]</scope>
    <source>
        <strain evidence="4">LSX21</strain>
        <tissue evidence="4">Leaf</tissue>
    </source>
</reference>
<feature type="compositionally biased region" description="Basic and acidic residues" evidence="2">
    <location>
        <begin position="1"/>
        <end position="25"/>
    </location>
</feature>
<accession>A0AAN8VHI9</accession>
<evidence type="ECO:0000313" key="3">
    <source>
        <dbReference type="EMBL" id="KAK6934172.1"/>
    </source>
</evidence>
<sequence>MEHMAEVRGEMKRKPPGKSKEERKKSAVARALKFRERLTKIYKKKPASSRVRSKGELVLSHRPSWEELDMEIIKRDHLRREASLEDELRAAKDRRAELVDSAISAGYFSGAR</sequence>
<comment type="caution">
    <text evidence="4">The sequence shown here is derived from an EMBL/GenBank/DDBJ whole genome shotgun (WGS) entry which is preliminary data.</text>
</comment>
<proteinExistence type="predicted"/>
<dbReference type="Proteomes" id="UP001370490">
    <property type="component" value="Unassembled WGS sequence"/>
</dbReference>
<dbReference type="EMBL" id="JBAMMX010000008">
    <property type="protein sequence ID" value="KAK6934175.1"/>
    <property type="molecule type" value="Genomic_DNA"/>
</dbReference>
<keyword evidence="1" id="KW-0175">Coiled coil</keyword>
<name>A0AAN8VHI9_9MAGN</name>
<dbReference type="EMBL" id="JBAMMX010000008">
    <property type="protein sequence ID" value="KAK6934172.1"/>
    <property type="molecule type" value="Genomic_DNA"/>
</dbReference>
<gene>
    <name evidence="3" type="ORF">RJ641_034327</name>
    <name evidence="4" type="ORF">RJ641_034330</name>
</gene>
<dbReference type="AlphaFoldDB" id="A0AAN8VHI9"/>
<protein>
    <submittedName>
        <fullName evidence="4">Uncharacterized protein</fullName>
    </submittedName>
</protein>
<feature type="region of interest" description="Disordered" evidence="2">
    <location>
        <begin position="1"/>
        <end position="26"/>
    </location>
</feature>
<feature type="coiled-coil region" evidence="1">
    <location>
        <begin position="74"/>
        <end position="101"/>
    </location>
</feature>
<organism evidence="4 5">
    <name type="scientific">Dillenia turbinata</name>
    <dbReference type="NCBI Taxonomy" id="194707"/>
    <lineage>
        <taxon>Eukaryota</taxon>
        <taxon>Viridiplantae</taxon>
        <taxon>Streptophyta</taxon>
        <taxon>Embryophyta</taxon>
        <taxon>Tracheophyta</taxon>
        <taxon>Spermatophyta</taxon>
        <taxon>Magnoliopsida</taxon>
        <taxon>eudicotyledons</taxon>
        <taxon>Gunneridae</taxon>
        <taxon>Pentapetalae</taxon>
        <taxon>Dilleniales</taxon>
        <taxon>Dilleniaceae</taxon>
        <taxon>Dillenia</taxon>
    </lineage>
</organism>
<evidence type="ECO:0000313" key="5">
    <source>
        <dbReference type="Proteomes" id="UP001370490"/>
    </source>
</evidence>
<evidence type="ECO:0000256" key="1">
    <source>
        <dbReference type="SAM" id="Coils"/>
    </source>
</evidence>
<keyword evidence="5" id="KW-1185">Reference proteome</keyword>
<evidence type="ECO:0000313" key="4">
    <source>
        <dbReference type="EMBL" id="KAK6934175.1"/>
    </source>
</evidence>
<evidence type="ECO:0000256" key="2">
    <source>
        <dbReference type="SAM" id="MobiDB-lite"/>
    </source>
</evidence>